<evidence type="ECO:0000313" key="1">
    <source>
        <dbReference type="EMBL" id="RZC78749.1"/>
    </source>
</evidence>
<dbReference type="EMBL" id="CM010723">
    <property type="protein sequence ID" value="RZC78749.1"/>
    <property type="molecule type" value="Genomic_DNA"/>
</dbReference>
<keyword evidence="2" id="KW-1185">Reference proteome</keyword>
<gene>
    <name evidence="1" type="ORF">C5167_002989</name>
</gene>
<dbReference type="AlphaFoldDB" id="A0A4Y7L3D2"/>
<dbReference type="Gramene" id="RZC78749">
    <property type="protein sequence ID" value="RZC78749"/>
    <property type="gene ID" value="C5167_002989"/>
</dbReference>
<evidence type="ECO:0000313" key="2">
    <source>
        <dbReference type="Proteomes" id="UP000316621"/>
    </source>
</evidence>
<proteinExistence type="predicted"/>
<sequence>MNIHDIERFASPNRPDLYFQLNSYHSMLHESFEALNSGCELISEVPVSTKALLNLCFRIPAVTYKGMVWSQCTVRSFSEKVMTSVGSGYFWFSLHFYGSGDEAEFLGQPANTNFGELLFWDLTLLGKHSALKLLAKSRKNYYSPLIPQTM</sequence>
<reference evidence="1 2" key="1">
    <citation type="journal article" date="2018" name="Science">
        <title>The opium poppy genome and morphinan production.</title>
        <authorList>
            <person name="Guo L."/>
            <person name="Winzer T."/>
            <person name="Yang X."/>
            <person name="Li Y."/>
            <person name="Ning Z."/>
            <person name="He Z."/>
            <person name="Teodor R."/>
            <person name="Lu Y."/>
            <person name="Bowser T.A."/>
            <person name="Graham I.A."/>
            <person name="Ye K."/>
        </authorList>
    </citation>
    <scope>NUCLEOTIDE SEQUENCE [LARGE SCALE GENOMIC DNA]</scope>
    <source>
        <strain evidence="2">cv. HN1</strain>
        <tissue evidence="1">Leaves</tissue>
    </source>
</reference>
<protein>
    <submittedName>
        <fullName evidence="1">Uncharacterized protein</fullName>
    </submittedName>
</protein>
<dbReference type="Proteomes" id="UP000316621">
    <property type="component" value="Chromosome 9"/>
</dbReference>
<accession>A0A4Y7L3D2</accession>
<name>A0A4Y7L3D2_PAPSO</name>
<organism evidence="1 2">
    <name type="scientific">Papaver somniferum</name>
    <name type="common">Opium poppy</name>
    <dbReference type="NCBI Taxonomy" id="3469"/>
    <lineage>
        <taxon>Eukaryota</taxon>
        <taxon>Viridiplantae</taxon>
        <taxon>Streptophyta</taxon>
        <taxon>Embryophyta</taxon>
        <taxon>Tracheophyta</taxon>
        <taxon>Spermatophyta</taxon>
        <taxon>Magnoliopsida</taxon>
        <taxon>Ranunculales</taxon>
        <taxon>Papaveraceae</taxon>
        <taxon>Papaveroideae</taxon>
        <taxon>Papaver</taxon>
    </lineage>
</organism>